<sequence length="106" mass="11626">MAVFDGCWSTICAKPDKFSSRKGDPSNPVKRAGTGTLSTGQPIPSWCWLEGPDGRVKARLSHPVTYQKRRQVEALGNRSGRPDTRAQGQVPVQEQEWFLKVSAEGG</sequence>
<organism evidence="2 3">
    <name type="scientific">Mycena albidolilacea</name>
    <dbReference type="NCBI Taxonomy" id="1033008"/>
    <lineage>
        <taxon>Eukaryota</taxon>
        <taxon>Fungi</taxon>
        <taxon>Dikarya</taxon>
        <taxon>Basidiomycota</taxon>
        <taxon>Agaricomycotina</taxon>
        <taxon>Agaricomycetes</taxon>
        <taxon>Agaricomycetidae</taxon>
        <taxon>Agaricales</taxon>
        <taxon>Marasmiineae</taxon>
        <taxon>Mycenaceae</taxon>
        <taxon>Mycena</taxon>
    </lineage>
</organism>
<evidence type="ECO:0000313" key="3">
    <source>
        <dbReference type="Proteomes" id="UP001218218"/>
    </source>
</evidence>
<proteinExistence type="predicted"/>
<feature type="region of interest" description="Disordered" evidence="1">
    <location>
        <begin position="15"/>
        <end position="38"/>
    </location>
</feature>
<dbReference type="AlphaFoldDB" id="A0AAD7ALL4"/>
<dbReference type="EMBL" id="JARIHO010000004">
    <property type="protein sequence ID" value="KAJ7362379.1"/>
    <property type="molecule type" value="Genomic_DNA"/>
</dbReference>
<feature type="compositionally biased region" description="Basic and acidic residues" evidence="1">
    <location>
        <begin position="15"/>
        <end position="24"/>
    </location>
</feature>
<reference evidence="2" key="1">
    <citation type="submission" date="2023-03" db="EMBL/GenBank/DDBJ databases">
        <title>Massive genome expansion in bonnet fungi (Mycena s.s.) driven by repeated elements and novel gene families across ecological guilds.</title>
        <authorList>
            <consortium name="Lawrence Berkeley National Laboratory"/>
            <person name="Harder C.B."/>
            <person name="Miyauchi S."/>
            <person name="Viragh M."/>
            <person name="Kuo A."/>
            <person name="Thoen E."/>
            <person name="Andreopoulos B."/>
            <person name="Lu D."/>
            <person name="Skrede I."/>
            <person name="Drula E."/>
            <person name="Henrissat B."/>
            <person name="Morin E."/>
            <person name="Kohler A."/>
            <person name="Barry K."/>
            <person name="LaButti K."/>
            <person name="Morin E."/>
            <person name="Salamov A."/>
            <person name="Lipzen A."/>
            <person name="Mereny Z."/>
            <person name="Hegedus B."/>
            <person name="Baldrian P."/>
            <person name="Stursova M."/>
            <person name="Weitz H."/>
            <person name="Taylor A."/>
            <person name="Grigoriev I.V."/>
            <person name="Nagy L.G."/>
            <person name="Martin F."/>
            <person name="Kauserud H."/>
        </authorList>
    </citation>
    <scope>NUCLEOTIDE SEQUENCE</scope>
    <source>
        <strain evidence="2">CBHHK002</strain>
    </source>
</reference>
<comment type="caution">
    <text evidence="2">The sequence shown here is derived from an EMBL/GenBank/DDBJ whole genome shotgun (WGS) entry which is preliminary data.</text>
</comment>
<gene>
    <name evidence="2" type="ORF">DFH08DRAFT_799417</name>
</gene>
<name>A0AAD7ALL4_9AGAR</name>
<dbReference type="Proteomes" id="UP001218218">
    <property type="component" value="Unassembled WGS sequence"/>
</dbReference>
<keyword evidence="3" id="KW-1185">Reference proteome</keyword>
<protein>
    <submittedName>
        <fullName evidence="2">Uncharacterized protein</fullName>
    </submittedName>
</protein>
<accession>A0AAD7ALL4</accession>
<evidence type="ECO:0000256" key="1">
    <source>
        <dbReference type="SAM" id="MobiDB-lite"/>
    </source>
</evidence>
<evidence type="ECO:0000313" key="2">
    <source>
        <dbReference type="EMBL" id="KAJ7362379.1"/>
    </source>
</evidence>